<accession>A0A1F4RCG6</accession>
<dbReference type="PIRSF" id="PIRSF004669">
    <property type="entry name" value="FliQ"/>
    <property type="match status" value="1"/>
</dbReference>
<dbReference type="NCBIfam" id="TIGR01402">
    <property type="entry name" value="fliQ"/>
    <property type="match status" value="1"/>
</dbReference>
<evidence type="ECO:0000256" key="1">
    <source>
        <dbReference type="ARBA" id="ARBA00004651"/>
    </source>
</evidence>
<dbReference type="GO" id="GO:0044780">
    <property type="term" value="P:bacterial-type flagellum assembly"/>
    <property type="evidence" value="ECO:0007669"/>
    <property type="project" value="InterPro"/>
</dbReference>
<comment type="similarity">
    <text evidence="2 9">Belongs to the FliQ/MopD/SpaQ family.</text>
</comment>
<dbReference type="EMBL" id="METP01000033">
    <property type="protein sequence ID" value="OGC05884.1"/>
    <property type="molecule type" value="Genomic_DNA"/>
</dbReference>
<keyword evidence="6 9" id="KW-1133">Transmembrane helix</keyword>
<dbReference type="PANTHER" id="PTHR34040:SF2">
    <property type="entry name" value="FLAGELLAR BIOSYNTHETIC PROTEIN FLIQ"/>
    <property type="match status" value="1"/>
</dbReference>
<proteinExistence type="inferred from homology"/>
<feature type="transmembrane region" description="Helical" evidence="9">
    <location>
        <begin position="55"/>
        <end position="81"/>
    </location>
</feature>
<dbReference type="GO" id="GO:0009425">
    <property type="term" value="C:bacterial-type flagellum basal body"/>
    <property type="evidence" value="ECO:0007669"/>
    <property type="project" value="UniProtKB-SubCell"/>
</dbReference>
<dbReference type="GO" id="GO:0009306">
    <property type="term" value="P:protein secretion"/>
    <property type="evidence" value="ECO:0007669"/>
    <property type="project" value="InterPro"/>
</dbReference>
<name>A0A1F4RCG6_UNCSA</name>
<keyword evidence="8 9" id="KW-0975">Bacterial flagellum</keyword>
<dbReference type="PANTHER" id="PTHR34040">
    <property type="entry name" value="FLAGELLAR BIOSYNTHETIC PROTEIN FLIQ"/>
    <property type="match status" value="1"/>
</dbReference>
<feature type="transmembrane region" description="Helical" evidence="9">
    <location>
        <begin position="12"/>
        <end position="35"/>
    </location>
</feature>
<keyword evidence="4 9" id="KW-1003">Cell membrane</keyword>
<dbReference type="GO" id="GO:0005886">
    <property type="term" value="C:plasma membrane"/>
    <property type="evidence" value="ECO:0007669"/>
    <property type="project" value="UniProtKB-SubCell"/>
</dbReference>
<dbReference type="AlphaFoldDB" id="A0A1F4RCG6"/>
<evidence type="ECO:0000256" key="5">
    <source>
        <dbReference type="ARBA" id="ARBA00022692"/>
    </source>
</evidence>
<evidence type="ECO:0000256" key="7">
    <source>
        <dbReference type="ARBA" id="ARBA00023136"/>
    </source>
</evidence>
<comment type="function">
    <text evidence="9">Role in flagellar biosynthesis.</text>
</comment>
<dbReference type="Proteomes" id="UP000176938">
    <property type="component" value="Unassembled WGS sequence"/>
</dbReference>
<dbReference type="PRINTS" id="PR00952">
    <property type="entry name" value="TYPE3IMQPROT"/>
</dbReference>
<gene>
    <name evidence="9" type="primary">fliQ</name>
    <name evidence="10" type="ORF">A3H38_06785</name>
</gene>
<keyword evidence="7 9" id="KW-0472">Membrane</keyword>
<evidence type="ECO:0000256" key="3">
    <source>
        <dbReference type="ARBA" id="ARBA00021718"/>
    </source>
</evidence>
<dbReference type="InterPro" id="IPR006305">
    <property type="entry name" value="FliQ"/>
</dbReference>
<evidence type="ECO:0000313" key="10">
    <source>
        <dbReference type="EMBL" id="OGC05884.1"/>
    </source>
</evidence>
<keyword evidence="5 9" id="KW-0812">Transmembrane</keyword>
<comment type="caution">
    <text evidence="10">The sequence shown here is derived from an EMBL/GenBank/DDBJ whole genome shotgun (WGS) entry which is preliminary data.</text>
</comment>
<evidence type="ECO:0000256" key="8">
    <source>
        <dbReference type="ARBA" id="ARBA00023143"/>
    </source>
</evidence>
<organism evidence="10 11">
    <name type="scientific">candidate division WOR-1 bacterium RIFCSPLOWO2_02_FULL_46_20</name>
    <dbReference type="NCBI Taxonomy" id="1802567"/>
    <lineage>
        <taxon>Bacteria</taxon>
        <taxon>Bacillati</taxon>
        <taxon>Saganbacteria</taxon>
    </lineage>
</organism>
<dbReference type="InterPro" id="IPR002191">
    <property type="entry name" value="Bac_export_3"/>
</dbReference>
<evidence type="ECO:0000313" key="11">
    <source>
        <dbReference type="Proteomes" id="UP000176938"/>
    </source>
</evidence>
<sequence>MNQDFAVQIIQQAVTIILVVSLPTVGVGLLVGFMISLFQAVTQIQEQTLTFVPKVISVLLMFAFTSPWMISMMVDFTTTLWSTIPNMAR</sequence>
<evidence type="ECO:0000256" key="2">
    <source>
        <dbReference type="ARBA" id="ARBA00006156"/>
    </source>
</evidence>
<reference evidence="10 11" key="1">
    <citation type="journal article" date="2016" name="Nat. Commun.">
        <title>Thousands of microbial genomes shed light on interconnected biogeochemical processes in an aquifer system.</title>
        <authorList>
            <person name="Anantharaman K."/>
            <person name="Brown C.T."/>
            <person name="Hug L.A."/>
            <person name="Sharon I."/>
            <person name="Castelle C.J."/>
            <person name="Probst A.J."/>
            <person name="Thomas B.C."/>
            <person name="Singh A."/>
            <person name="Wilkins M.J."/>
            <person name="Karaoz U."/>
            <person name="Brodie E.L."/>
            <person name="Williams K.H."/>
            <person name="Hubbard S.S."/>
            <person name="Banfield J.F."/>
        </authorList>
    </citation>
    <scope>NUCLEOTIDE SEQUENCE [LARGE SCALE GENOMIC DNA]</scope>
</reference>
<comment type="subcellular location">
    <subcellularLocation>
        <location evidence="1 9">Cell membrane</location>
        <topology evidence="1">Multi-pass membrane protein</topology>
    </subcellularLocation>
    <subcellularLocation>
        <location evidence="9">Bacterial flagellum basal body</location>
    </subcellularLocation>
</comment>
<evidence type="ECO:0000256" key="4">
    <source>
        <dbReference type="ARBA" id="ARBA00022475"/>
    </source>
</evidence>
<evidence type="ECO:0000256" key="9">
    <source>
        <dbReference type="RuleBase" id="RU364090"/>
    </source>
</evidence>
<protein>
    <recommendedName>
        <fullName evidence="3 9">Flagellar biosynthetic protein FliQ</fullName>
    </recommendedName>
</protein>
<dbReference type="Pfam" id="PF01313">
    <property type="entry name" value="Bac_export_3"/>
    <property type="match status" value="1"/>
</dbReference>
<evidence type="ECO:0000256" key="6">
    <source>
        <dbReference type="ARBA" id="ARBA00022989"/>
    </source>
</evidence>